<keyword evidence="3" id="KW-1003">Cell membrane</keyword>
<dbReference type="InterPro" id="IPR027417">
    <property type="entry name" value="P-loop_NTPase"/>
</dbReference>
<keyword evidence="6" id="KW-0472">Membrane</keyword>
<dbReference type="SUPFAM" id="SSF52540">
    <property type="entry name" value="P-loop containing nucleoside triphosphate hydrolases"/>
    <property type="match status" value="1"/>
</dbReference>
<protein>
    <submittedName>
        <fullName evidence="7">Type IV secretory system conjugative DNA transfer family protein</fullName>
    </submittedName>
</protein>
<comment type="subcellular location">
    <subcellularLocation>
        <location evidence="1">Cell membrane</location>
        <topology evidence="1">Multi-pass membrane protein</topology>
    </subcellularLocation>
</comment>
<evidence type="ECO:0000256" key="2">
    <source>
        <dbReference type="ARBA" id="ARBA00008806"/>
    </source>
</evidence>
<gene>
    <name evidence="7" type="ORF">WG929_01535</name>
</gene>
<accession>A0ABW8NDQ2</accession>
<dbReference type="PANTHER" id="PTHR37937">
    <property type="entry name" value="CONJUGATIVE TRANSFER: DNA TRANSPORT"/>
    <property type="match status" value="1"/>
</dbReference>
<dbReference type="PANTHER" id="PTHR37937:SF1">
    <property type="entry name" value="CONJUGATIVE TRANSFER: DNA TRANSPORT"/>
    <property type="match status" value="1"/>
</dbReference>
<dbReference type="Gene3D" id="3.40.50.300">
    <property type="entry name" value="P-loop containing nucleotide triphosphate hydrolases"/>
    <property type="match status" value="1"/>
</dbReference>
<name>A0ABW8NDQ2_9GAMM</name>
<dbReference type="RefSeq" id="WP_416204596.1">
    <property type="nucleotide sequence ID" value="NZ_JBBKTX010000001.1"/>
</dbReference>
<evidence type="ECO:0000256" key="6">
    <source>
        <dbReference type="ARBA" id="ARBA00023136"/>
    </source>
</evidence>
<dbReference type="Proteomes" id="UP001620597">
    <property type="component" value="Unassembled WGS sequence"/>
</dbReference>
<evidence type="ECO:0000313" key="8">
    <source>
        <dbReference type="Proteomes" id="UP001620597"/>
    </source>
</evidence>
<dbReference type="InterPro" id="IPR003688">
    <property type="entry name" value="TraG/VirD4"/>
</dbReference>
<keyword evidence="8" id="KW-1185">Reference proteome</keyword>
<dbReference type="CDD" id="cd01127">
    <property type="entry name" value="TrwB_TraG_TraD_VirD4"/>
    <property type="match status" value="1"/>
</dbReference>
<comment type="caution">
    <text evidence="7">The sequence shown here is derived from an EMBL/GenBank/DDBJ whole genome shotgun (WGS) entry which is preliminary data.</text>
</comment>
<dbReference type="InterPro" id="IPR051539">
    <property type="entry name" value="T4SS-coupling_protein"/>
</dbReference>
<evidence type="ECO:0000256" key="3">
    <source>
        <dbReference type="ARBA" id="ARBA00022475"/>
    </source>
</evidence>
<evidence type="ECO:0000256" key="5">
    <source>
        <dbReference type="ARBA" id="ARBA00022989"/>
    </source>
</evidence>
<keyword evidence="4" id="KW-0812">Transmembrane</keyword>
<keyword evidence="5" id="KW-1133">Transmembrane helix</keyword>
<evidence type="ECO:0000256" key="4">
    <source>
        <dbReference type="ARBA" id="ARBA00022692"/>
    </source>
</evidence>
<sequence length="543" mass="61246">MIEEDFHRQYLYGSSRLGTEADAVALSKRGAPIGVLGQTILRRRVEEPSLIMGGAGSGKGACVGLYQLVHPSIHSFFVLDMGGQYFSTTWHYNLAQQREAYALNVEGVGAYPDINHRLDLWSILKPDDPLLLDNARRIAGMGVREESGGESEGDNAWVGKGARRWCARLLMGLVIAEGRVTPARFWEHLLRLDSDDEYFKDWSRPFEQISHDLYSTFLEIFSKKHGSEREYGAIMGKLKDDFDWLASEPVAASVSGDSDYLAYLPDPNRKIAVYYVLNSGSGKLMESLTRMVVGIAMLHCTRFHQSKRPLFYLEEAATCGGANFIKRLVSECRKYIDTVLVYQSQGQLNHLFGRAGSQEIIESCGTQIILGGGIRDIHSAQRYAEMIGRTTVEYDDKLIQADRRFKAETARLEALMQGGHILESERQYQHEASQSQRRRRIGRSVLDPAELMRLSNQVLIFSPGAGIPPILAEKLPKYFLNPALAGKYAPDPLFPPLDRIQIQHRVWGKQTKRFIRKAVPPKLAHWPNHINGEIAYVQGYKTW</sequence>
<reference evidence="7 8" key="1">
    <citation type="submission" date="2024-03" db="EMBL/GenBank/DDBJ databases">
        <title>High-quality draft genome sequence of Oceanobacter sp. wDCs-4.</title>
        <authorList>
            <person name="Dong C."/>
        </authorList>
    </citation>
    <scope>NUCLEOTIDE SEQUENCE [LARGE SCALE GENOMIC DNA]</scope>
    <source>
        <strain evidence="8">wDCs-4</strain>
    </source>
</reference>
<dbReference type="Pfam" id="PF02534">
    <property type="entry name" value="T4SS-DNA_transf"/>
    <property type="match status" value="1"/>
</dbReference>
<comment type="similarity">
    <text evidence="2">Belongs to the VirD4/TraG family.</text>
</comment>
<proteinExistence type="inferred from homology"/>
<organism evidence="7 8">
    <name type="scientific">Oceanobacter antarcticus</name>
    <dbReference type="NCBI Taxonomy" id="3133425"/>
    <lineage>
        <taxon>Bacteria</taxon>
        <taxon>Pseudomonadati</taxon>
        <taxon>Pseudomonadota</taxon>
        <taxon>Gammaproteobacteria</taxon>
        <taxon>Oceanospirillales</taxon>
        <taxon>Oceanospirillaceae</taxon>
        <taxon>Oceanobacter</taxon>
    </lineage>
</organism>
<dbReference type="EMBL" id="JBBKTX010000001">
    <property type="protein sequence ID" value="MFK4751079.1"/>
    <property type="molecule type" value="Genomic_DNA"/>
</dbReference>
<evidence type="ECO:0000256" key="1">
    <source>
        <dbReference type="ARBA" id="ARBA00004651"/>
    </source>
</evidence>
<evidence type="ECO:0000313" key="7">
    <source>
        <dbReference type="EMBL" id="MFK4751079.1"/>
    </source>
</evidence>